<dbReference type="PANTHER" id="PTHR40037">
    <property type="entry name" value="PHOSPHOESTERASE YJCG-RELATED"/>
    <property type="match status" value="1"/>
</dbReference>
<dbReference type="InterPro" id="IPR009097">
    <property type="entry name" value="Cyclic_Pdiesterase"/>
</dbReference>
<dbReference type="Proteomes" id="UP001312865">
    <property type="component" value="Unassembled WGS sequence"/>
</dbReference>
<dbReference type="EMBL" id="JBBAXC010000010">
    <property type="protein sequence ID" value="MEI5908068.1"/>
    <property type="molecule type" value="Genomic_DNA"/>
</dbReference>
<dbReference type="RefSeq" id="WP_336587507.1">
    <property type="nucleotide sequence ID" value="NZ_JBBAXC010000010.1"/>
</dbReference>
<proteinExistence type="predicted"/>
<organism evidence="1 2">
    <name type="scientific">Bacillus spongiae</name>
    <dbReference type="NCBI Taxonomy" id="2683610"/>
    <lineage>
        <taxon>Bacteria</taxon>
        <taxon>Bacillati</taxon>
        <taxon>Bacillota</taxon>
        <taxon>Bacilli</taxon>
        <taxon>Bacillales</taxon>
        <taxon>Bacillaceae</taxon>
        <taxon>Bacillus</taxon>
    </lineage>
</organism>
<dbReference type="Pfam" id="PF13563">
    <property type="entry name" value="2_5_RNA_ligase2"/>
    <property type="match status" value="1"/>
</dbReference>
<dbReference type="Gene3D" id="3.90.1140.10">
    <property type="entry name" value="Cyclic phosphodiesterase"/>
    <property type="match status" value="1"/>
</dbReference>
<keyword evidence="2" id="KW-1185">Reference proteome</keyword>
<dbReference type="GO" id="GO:0016874">
    <property type="term" value="F:ligase activity"/>
    <property type="evidence" value="ECO:0007669"/>
    <property type="project" value="UniProtKB-KW"/>
</dbReference>
<accession>A0ABU8HFY5</accession>
<protein>
    <submittedName>
        <fullName evidence="1">2'-5' RNA ligase family protein</fullName>
    </submittedName>
</protein>
<evidence type="ECO:0000313" key="2">
    <source>
        <dbReference type="Proteomes" id="UP001312865"/>
    </source>
</evidence>
<gene>
    <name evidence="1" type="ORF">WAK64_13490</name>
</gene>
<evidence type="ECO:0000313" key="1">
    <source>
        <dbReference type="EMBL" id="MEI5908068.1"/>
    </source>
</evidence>
<keyword evidence="1" id="KW-0436">Ligase</keyword>
<dbReference type="PANTHER" id="PTHR40037:SF1">
    <property type="entry name" value="PHOSPHOESTERASE SAOUHSC_00951-RELATED"/>
    <property type="match status" value="1"/>
</dbReference>
<dbReference type="SUPFAM" id="SSF55144">
    <property type="entry name" value="LigT-like"/>
    <property type="match status" value="1"/>
</dbReference>
<reference evidence="1 2" key="1">
    <citation type="journal article" date="2018" name="J. Microbiol.">
        <title>Bacillus spongiae sp. nov., isolated from sponge of Jeju Island.</title>
        <authorList>
            <person name="Lee G.E."/>
            <person name="Im W.T."/>
            <person name="Park J.S."/>
        </authorList>
    </citation>
    <scope>NUCLEOTIDE SEQUENCE [LARGE SCALE GENOMIC DNA]</scope>
    <source>
        <strain evidence="1 2">135PIL107-10</strain>
    </source>
</reference>
<dbReference type="InterPro" id="IPR050580">
    <property type="entry name" value="2H_phosphoesterase_YjcG-like"/>
</dbReference>
<name>A0ABU8HFY5_9BACI</name>
<comment type="caution">
    <text evidence="1">The sequence shown here is derived from an EMBL/GenBank/DDBJ whole genome shotgun (WGS) entry which is preliminary data.</text>
</comment>
<sequence>MTVTIGIASILTGNERNEVLRYWDLFETKYNSIGVQSFDYPNLGFQGGNCSSIDSVKDELSNLCMELPLIEVIVEGFGFFEAPSKVVYLKVLKTDELIELHRKINDYLAKYCEDLFELYIPEYWIPHITLAMGDLSETDFNSFKESYKDYSPSFKQTISKLALVEFKNNGRVELLSSYEIK</sequence>